<dbReference type="PANTHER" id="PTHR45923">
    <property type="entry name" value="PROTEIN SEY1"/>
    <property type="match status" value="1"/>
</dbReference>
<keyword evidence="2" id="KW-0472">Membrane</keyword>
<dbReference type="InterPro" id="IPR008803">
    <property type="entry name" value="RHD3/Sey1"/>
</dbReference>
<feature type="compositionally biased region" description="Polar residues" evidence="1">
    <location>
        <begin position="426"/>
        <end position="436"/>
    </location>
</feature>
<dbReference type="Pfam" id="PF20428">
    <property type="entry name" value="Sey1_3HB"/>
    <property type="match status" value="1"/>
</dbReference>
<accession>A0A9P6R5E8</accession>
<dbReference type="InterPro" id="IPR046758">
    <property type="entry name" value="Sey1/RHD3-like_3HB"/>
</dbReference>
<dbReference type="GO" id="GO:0003924">
    <property type="term" value="F:GTPase activity"/>
    <property type="evidence" value="ECO:0007669"/>
    <property type="project" value="TreeGrafter"/>
</dbReference>
<keyword evidence="2" id="KW-1133">Transmembrane helix</keyword>
<evidence type="ECO:0000313" key="5">
    <source>
        <dbReference type="Proteomes" id="UP000738325"/>
    </source>
</evidence>
<protein>
    <submittedName>
        <fullName evidence="4">Dynamin-like GTPase that mediates homotypic ER fusion</fullName>
    </submittedName>
</protein>
<keyword evidence="2" id="KW-0812">Transmembrane</keyword>
<reference evidence="4" key="1">
    <citation type="journal article" date="2020" name="Fungal Divers.">
        <title>Resolving the Mortierellaceae phylogeny through synthesis of multi-gene phylogenetics and phylogenomics.</title>
        <authorList>
            <person name="Vandepol N."/>
            <person name="Liber J."/>
            <person name="Desiro A."/>
            <person name="Na H."/>
            <person name="Kennedy M."/>
            <person name="Barry K."/>
            <person name="Grigoriev I.V."/>
            <person name="Miller A.N."/>
            <person name="O'Donnell K."/>
            <person name="Stajich J.E."/>
            <person name="Bonito G."/>
        </authorList>
    </citation>
    <scope>NUCLEOTIDE SEQUENCE</scope>
    <source>
        <strain evidence="4">REB-010B</strain>
    </source>
</reference>
<gene>
    <name evidence="4" type="primary">SEY1_1</name>
    <name evidence="4" type="ORF">BGZ99_000222</name>
</gene>
<comment type="caution">
    <text evidence="4">The sequence shown here is derived from an EMBL/GenBank/DDBJ whole genome shotgun (WGS) entry which is preliminary data.</text>
</comment>
<dbReference type="OrthoDB" id="1597724at2759"/>
<dbReference type="AlphaFoldDB" id="A0A9P6R5E8"/>
<dbReference type="EMBL" id="JAAAIP010001025">
    <property type="protein sequence ID" value="KAG0310664.1"/>
    <property type="molecule type" value="Genomic_DNA"/>
</dbReference>
<feature type="transmembrane region" description="Helical" evidence="2">
    <location>
        <begin position="344"/>
        <end position="362"/>
    </location>
</feature>
<proteinExistence type="predicted"/>
<dbReference type="GO" id="GO:0005783">
    <property type="term" value="C:endoplasmic reticulum"/>
    <property type="evidence" value="ECO:0007669"/>
    <property type="project" value="TreeGrafter"/>
</dbReference>
<sequence>SFDKDASRYHATVYKRMREEVLTKANSMLESYFVGQLKNLHKNAVSMFSTQLQLALKDDSAEFASVAAMANKEASDFFLRGAKAIKLDETDWGYEEEQYQLEHDLQELTTEQREKELTKMQMILEKHLKKELDEPIKLALDKPGPGMWGRVITIYHRTIDDAEALLRKKARTFELNEKEQGELVVNLRRQGWVLMTMKVQEESVDGLILYKLLSRFEDKFQRDEQGLPRVWKPEDDIDTPFRKARDETIELVSLYAWIDNLDPATGHRFTLESSDDFDFDQSLNVLSETRQQELVTQFKRKVDASYVEAKRSVVATQAKVPHWVGVALLVLGWNEFMAVLTNPLYLSMTVVVGLPVAALWYLNMLGMVQTIGWKVYDQVMIVGREKLKEVVHPSEPVAVRLQSNYRTSAEEDNEDGSHMLRHRNSARSLNQSGSSGNRRHSSEDDQGIELSAFEENKDKKIL</sequence>
<evidence type="ECO:0000256" key="2">
    <source>
        <dbReference type="SAM" id="Phobius"/>
    </source>
</evidence>
<keyword evidence="5" id="KW-1185">Reference proteome</keyword>
<dbReference type="GO" id="GO:0016320">
    <property type="term" value="P:endoplasmic reticulum membrane fusion"/>
    <property type="evidence" value="ECO:0007669"/>
    <property type="project" value="TreeGrafter"/>
</dbReference>
<evidence type="ECO:0000313" key="4">
    <source>
        <dbReference type="EMBL" id="KAG0310664.1"/>
    </source>
</evidence>
<dbReference type="PANTHER" id="PTHR45923:SF2">
    <property type="entry name" value="PROTEIN SEY1"/>
    <property type="match status" value="1"/>
</dbReference>
<evidence type="ECO:0000256" key="1">
    <source>
        <dbReference type="SAM" id="MobiDB-lite"/>
    </source>
</evidence>
<dbReference type="Proteomes" id="UP000738325">
    <property type="component" value="Unassembled WGS sequence"/>
</dbReference>
<feature type="region of interest" description="Disordered" evidence="1">
    <location>
        <begin position="403"/>
        <end position="462"/>
    </location>
</feature>
<feature type="non-terminal residue" evidence="4">
    <location>
        <position position="462"/>
    </location>
</feature>
<organism evidence="4 5">
    <name type="scientific">Dissophora globulifera</name>
    <dbReference type="NCBI Taxonomy" id="979702"/>
    <lineage>
        <taxon>Eukaryota</taxon>
        <taxon>Fungi</taxon>
        <taxon>Fungi incertae sedis</taxon>
        <taxon>Mucoromycota</taxon>
        <taxon>Mortierellomycotina</taxon>
        <taxon>Mortierellomycetes</taxon>
        <taxon>Mortierellales</taxon>
        <taxon>Mortierellaceae</taxon>
        <taxon>Dissophora</taxon>
    </lineage>
</organism>
<name>A0A9P6R5E8_9FUNG</name>
<evidence type="ECO:0000259" key="3">
    <source>
        <dbReference type="Pfam" id="PF20428"/>
    </source>
</evidence>
<feature type="domain" description="Sey1/RHD3-like three-helix bundle" evidence="3">
    <location>
        <begin position="2"/>
        <end position="366"/>
    </location>
</feature>